<protein>
    <recommendedName>
        <fullName evidence="2">Fungal-type protein kinase domain-containing protein</fullName>
    </recommendedName>
</protein>
<dbReference type="InterPro" id="IPR008266">
    <property type="entry name" value="Tyr_kinase_AS"/>
</dbReference>
<accession>A0A165MDH8</accession>
<dbReference type="GO" id="GO:0004672">
    <property type="term" value="F:protein kinase activity"/>
    <property type="evidence" value="ECO:0007669"/>
    <property type="project" value="InterPro"/>
</dbReference>
<evidence type="ECO:0000313" key="3">
    <source>
        <dbReference type="EMBL" id="KZT18198.1"/>
    </source>
</evidence>
<dbReference type="EMBL" id="KV425699">
    <property type="protein sequence ID" value="KZT18198.1"/>
    <property type="molecule type" value="Genomic_DNA"/>
</dbReference>
<feature type="compositionally biased region" description="Low complexity" evidence="1">
    <location>
        <begin position="753"/>
        <end position="767"/>
    </location>
</feature>
<dbReference type="InterPro" id="IPR040976">
    <property type="entry name" value="Pkinase_fungal"/>
</dbReference>
<dbReference type="SUPFAM" id="SSF56112">
    <property type="entry name" value="Protein kinase-like (PK-like)"/>
    <property type="match status" value="1"/>
</dbReference>
<reference evidence="3 4" key="1">
    <citation type="journal article" date="2016" name="Mol. Biol. Evol.">
        <title>Comparative Genomics of Early-Diverging Mushroom-Forming Fungi Provides Insights into the Origins of Lignocellulose Decay Capabilities.</title>
        <authorList>
            <person name="Nagy L.G."/>
            <person name="Riley R."/>
            <person name="Tritt A."/>
            <person name="Adam C."/>
            <person name="Daum C."/>
            <person name="Floudas D."/>
            <person name="Sun H."/>
            <person name="Yadav J.S."/>
            <person name="Pangilinan J."/>
            <person name="Larsson K.H."/>
            <person name="Matsuura K."/>
            <person name="Barry K."/>
            <person name="Labutti K."/>
            <person name="Kuo R."/>
            <person name="Ohm R.A."/>
            <person name="Bhattacharya S.S."/>
            <person name="Shirouzu T."/>
            <person name="Yoshinaga Y."/>
            <person name="Martin F.M."/>
            <person name="Grigoriev I.V."/>
            <person name="Hibbett D.S."/>
        </authorList>
    </citation>
    <scope>NUCLEOTIDE SEQUENCE [LARGE SCALE GENOMIC DNA]</scope>
    <source>
        <strain evidence="3 4">HHB14362 ss-1</strain>
    </source>
</reference>
<feature type="region of interest" description="Disordered" evidence="1">
    <location>
        <begin position="711"/>
        <end position="812"/>
    </location>
</feature>
<dbReference type="OrthoDB" id="312874at2759"/>
<dbReference type="Gene3D" id="1.10.510.10">
    <property type="entry name" value="Transferase(Phosphotransferase) domain 1"/>
    <property type="match status" value="1"/>
</dbReference>
<dbReference type="PANTHER" id="PTHR38248">
    <property type="entry name" value="FUNK1 6"/>
    <property type="match status" value="1"/>
</dbReference>
<dbReference type="InterPro" id="IPR011009">
    <property type="entry name" value="Kinase-like_dom_sf"/>
</dbReference>
<sequence length="812" mass="91200">MSQDEDSCKSSEEEYVDRCHDVGIEAVKHVHGPMDIDRFIGYCFPNWSAPGVPNATINQFRACLKNINPRVSKSTKLAKICSYIDKAFTHVCTNENLPLQFRVSAGGRRRRRPQFRLDDPIEPELVILQSNEQYDHWERSLAFIQVKATEKADPLYEYDIGMKFEMNFEQVNNWTQIQEYAFTAFRSVPRCFLLAIGIFGDMARLFRWDRSSVLVSRSFPYKTQPEPLLEFVMGLALYANGGIDPTLTAPIVLEAERDLVDKAYRKGQEDNRLPPGSYQSDPPGRCLMQSSIRISVPSATGGVPDTYVTLGQPLFCSQSIFGRGTRVWIATKICRTDDGDAPTVMIKDYWRESHRWTEGDVYRMIYRGRTKIFGVARFSHDYDVAGSPNDTVHRSSGARLNKEIAEFLPPQAESQEDRKRFKELVHHRVILLSLGIPLWCFKSTKILLEAIRDAIIGHNNMCEQGVLHRDISTSNIMISADVKAEDGAKGFLIDPEYVVDLRAPGAEDLLRNLTGTSQYTAMALFRAKVQHDKWHDLESFFWVVVEVVLKHTACFVTIDQKRLWGAQAVAFIFAADLSHRETFLDRHVLTLTVSNNEPLTKCIKNFAALVATHYRDAHFIRDIAFAYVTMRLDGKVISQNEMDQMVEVESNRLISEFCYKLTHAAIISTIEDALNTEGWPDEEHDGAAPLIPLKSPEFTITLRTLPTVKRHAAKASLSESNSKKSKAGDTVNEPETEAAAPPTDQVTSQPNISAAVVSSSSPQAAGAHTSDAEESGHVPQRFKRKASSAEEDAGAGGRPFCTKQPRLSTLIP</sequence>
<keyword evidence="4" id="KW-1185">Reference proteome</keyword>
<dbReference type="AlphaFoldDB" id="A0A165MDH8"/>
<gene>
    <name evidence="3" type="ORF">NEOLEDRAFT_1143713</name>
</gene>
<dbReference type="Proteomes" id="UP000076761">
    <property type="component" value="Unassembled WGS sequence"/>
</dbReference>
<evidence type="ECO:0000259" key="2">
    <source>
        <dbReference type="Pfam" id="PF17667"/>
    </source>
</evidence>
<organism evidence="3 4">
    <name type="scientific">Neolentinus lepideus HHB14362 ss-1</name>
    <dbReference type="NCBI Taxonomy" id="1314782"/>
    <lineage>
        <taxon>Eukaryota</taxon>
        <taxon>Fungi</taxon>
        <taxon>Dikarya</taxon>
        <taxon>Basidiomycota</taxon>
        <taxon>Agaricomycotina</taxon>
        <taxon>Agaricomycetes</taxon>
        <taxon>Gloeophyllales</taxon>
        <taxon>Gloeophyllaceae</taxon>
        <taxon>Neolentinus</taxon>
    </lineage>
</organism>
<dbReference type="InParanoid" id="A0A165MDH8"/>
<feature type="domain" description="Fungal-type protein kinase" evidence="2">
    <location>
        <begin position="171"/>
        <end position="546"/>
    </location>
</feature>
<dbReference type="PROSITE" id="PS00109">
    <property type="entry name" value="PROTEIN_KINASE_TYR"/>
    <property type="match status" value="1"/>
</dbReference>
<name>A0A165MDH8_9AGAM</name>
<evidence type="ECO:0000256" key="1">
    <source>
        <dbReference type="SAM" id="MobiDB-lite"/>
    </source>
</evidence>
<dbReference type="Pfam" id="PF17667">
    <property type="entry name" value="Pkinase_fungal"/>
    <property type="match status" value="1"/>
</dbReference>
<dbReference type="PANTHER" id="PTHR38248:SF2">
    <property type="entry name" value="FUNK1 11"/>
    <property type="match status" value="1"/>
</dbReference>
<proteinExistence type="predicted"/>
<evidence type="ECO:0000313" key="4">
    <source>
        <dbReference type="Proteomes" id="UP000076761"/>
    </source>
</evidence>